<evidence type="ECO:0000313" key="2">
    <source>
        <dbReference type="Proteomes" id="UP000829291"/>
    </source>
</evidence>
<dbReference type="SMART" id="SM00320">
    <property type="entry name" value="WD40"/>
    <property type="match status" value="2"/>
</dbReference>
<dbReference type="Pfam" id="PF00400">
    <property type="entry name" value="WD40"/>
    <property type="match status" value="2"/>
</dbReference>
<dbReference type="PROSITE" id="PS50294">
    <property type="entry name" value="WD_REPEATS_REGION"/>
    <property type="match status" value="1"/>
</dbReference>
<keyword evidence="2" id="KW-1185">Reference proteome</keyword>
<evidence type="ECO:0000313" key="3">
    <source>
        <dbReference type="RefSeq" id="XP_046586371.1"/>
    </source>
</evidence>
<proteinExistence type="predicted"/>
<dbReference type="InterPro" id="IPR036322">
    <property type="entry name" value="WD40_repeat_dom_sf"/>
</dbReference>
<sequence length="268" mass="29725">MESSFPVMCCRFNPSRTEIFYASSACGNIFACTTNTYEFSRFIVEPKNEINTIDVNITGEHLVSAGKDAAIRLYDIETTKMISNYRKNAADVLEDKVNKYHRMRVFAVRFHHGQENVFISGGWDDTVRIWDTRASLGSVRVIKGPHICGDAIDARDSRILTGSWVVSGSLQLWDMTSGKLIETVSPQNRPTTLDGEFLYTVQFFDGDPYGDTVLCGGSGTSAVEVISLRDKKVMGSFHVNKAIVALDSNRSAIVFGGMESVIRLADYS</sequence>
<name>A0ABM3FEC0_NEOLC</name>
<feature type="repeat" description="WD" evidence="1">
    <location>
        <begin position="98"/>
        <end position="133"/>
    </location>
</feature>
<evidence type="ECO:0000256" key="1">
    <source>
        <dbReference type="PROSITE-ProRule" id="PRU00221"/>
    </source>
</evidence>
<dbReference type="InterPro" id="IPR015943">
    <property type="entry name" value="WD40/YVTN_repeat-like_dom_sf"/>
</dbReference>
<dbReference type="PROSITE" id="PS50082">
    <property type="entry name" value="WD_REPEATS_2"/>
    <property type="match status" value="2"/>
</dbReference>
<dbReference type="PANTHER" id="PTHR47822">
    <property type="entry name" value="CARBOHYDRATE BINDING DOMAIN CONTAINING PROTEIN"/>
    <property type="match status" value="1"/>
</dbReference>
<keyword evidence="1" id="KW-0853">WD repeat</keyword>
<dbReference type="RefSeq" id="XP_046586371.1">
    <property type="nucleotide sequence ID" value="XM_046730415.1"/>
</dbReference>
<feature type="repeat" description="WD" evidence="1">
    <location>
        <begin position="43"/>
        <end position="84"/>
    </location>
</feature>
<protein>
    <submittedName>
        <fullName evidence="3">Guanine nucleotide-binding protein subunit beta-like</fullName>
    </submittedName>
</protein>
<organism evidence="2 3">
    <name type="scientific">Neodiprion lecontei</name>
    <name type="common">Redheaded pine sawfly</name>
    <dbReference type="NCBI Taxonomy" id="441921"/>
    <lineage>
        <taxon>Eukaryota</taxon>
        <taxon>Metazoa</taxon>
        <taxon>Ecdysozoa</taxon>
        <taxon>Arthropoda</taxon>
        <taxon>Hexapoda</taxon>
        <taxon>Insecta</taxon>
        <taxon>Pterygota</taxon>
        <taxon>Neoptera</taxon>
        <taxon>Endopterygota</taxon>
        <taxon>Hymenoptera</taxon>
        <taxon>Tenthredinoidea</taxon>
        <taxon>Diprionidae</taxon>
        <taxon>Diprioninae</taxon>
        <taxon>Neodiprion</taxon>
    </lineage>
</organism>
<accession>A0ABM3FEC0</accession>
<dbReference type="GeneID" id="107221337"/>
<dbReference type="InterPro" id="IPR001680">
    <property type="entry name" value="WD40_rpt"/>
</dbReference>
<gene>
    <name evidence="3" type="primary">LOC107221337</name>
</gene>
<dbReference type="SUPFAM" id="SSF50978">
    <property type="entry name" value="WD40 repeat-like"/>
    <property type="match status" value="1"/>
</dbReference>
<dbReference type="Gene3D" id="2.130.10.10">
    <property type="entry name" value="YVTN repeat-like/Quinoprotein amine dehydrogenase"/>
    <property type="match status" value="1"/>
</dbReference>
<dbReference type="PANTHER" id="PTHR47822:SF2">
    <property type="entry name" value="F-BOX AND WD-40 DOMAIN PROTEIN 7"/>
    <property type="match status" value="1"/>
</dbReference>
<reference evidence="3" key="1">
    <citation type="submission" date="2025-08" db="UniProtKB">
        <authorList>
            <consortium name="RefSeq"/>
        </authorList>
    </citation>
    <scope>IDENTIFICATION</scope>
    <source>
        <tissue evidence="3">Thorax and Abdomen</tissue>
    </source>
</reference>
<dbReference type="Proteomes" id="UP000829291">
    <property type="component" value="Chromosome 2"/>
</dbReference>